<dbReference type="PANTHER" id="PTHR43391">
    <property type="entry name" value="RETINOL DEHYDROGENASE-RELATED"/>
    <property type="match status" value="1"/>
</dbReference>
<proteinExistence type="inferred from homology"/>
<evidence type="ECO:0000256" key="1">
    <source>
        <dbReference type="ARBA" id="ARBA00006484"/>
    </source>
</evidence>
<sequence length="254" mass="26810">MSTALITGASTGIGAAFARAFASRGWSLVLVSRDEARLEEAAAAFRALGAPGVEVLPADLTDREQVERVRTRLADPERPVRVLVNNSGFGIDSSFSEPDVAAQDAAFEVMVRSVAVLSGAAAEAMTARGRGAILTVASVAGFVHLGPYSAVKAWATAFTQSLAVELRGTGVRAAALCPGWVRTEFHERAAMDTSAIPSFLWLDADAVVEEFLADVARGRVVSVPSWRFGVPVAVVRHLPDALVRRLSAAVLARR</sequence>
<dbReference type="PIRSF" id="PIRSF000126">
    <property type="entry name" value="11-beta-HSD1"/>
    <property type="match status" value="1"/>
</dbReference>
<dbReference type="PRINTS" id="PR00081">
    <property type="entry name" value="GDHRDH"/>
</dbReference>
<keyword evidence="6" id="KW-1185">Reference proteome</keyword>
<dbReference type="InterPro" id="IPR002347">
    <property type="entry name" value="SDR_fam"/>
</dbReference>
<dbReference type="SUPFAM" id="SSF51735">
    <property type="entry name" value="NAD(P)-binding Rossmann-fold domains"/>
    <property type="match status" value="1"/>
</dbReference>
<dbReference type="Pfam" id="PF00106">
    <property type="entry name" value="adh_short"/>
    <property type="match status" value="1"/>
</dbReference>
<evidence type="ECO:0000313" key="6">
    <source>
        <dbReference type="Proteomes" id="UP001155240"/>
    </source>
</evidence>
<gene>
    <name evidence="5" type="ORF">NB037_04130</name>
</gene>
<evidence type="ECO:0000256" key="3">
    <source>
        <dbReference type="ARBA" id="ARBA00023002"/>
    </source>
</evidence>
<dbReference type="AlphaFoldDB" id="A0A9X2DZC9"/>
<evidence type="ECO:0000256" key="4">
    <source>
        <dbReference type="RuleBase" id="RU000363"/>
    </source>
</evidence>
<keyword evidence="2" id="KW-0521">NADP</keyword>
<comment type="caution">
    <text evidence="5">The sequence shown here is derived from an EMBL/GenBank/DDBJ whole genome shotgun (WGS) entry which is preliminary data.</text>
</comment>
<dbReference type="InterPro" id="IPR036291">
    <property type="entry name" value="NAD(P)-bd_dom_sf"/>
</dbReference>
<dbReference type="Gene3D" id="3.40.50.720">
    <property type="entry name" value="NAD(P)-binding Rossmann-like Domain"/>
    <property type="match status" value="1"/>
</dbReference>
<dbReference type="EMBL" id="JAMRYM010000008">
    <property type="protein sequence ID" value="MCM6761599.1"/>
    <property type="molecule type" value="Genomic_DNA"/>
</dbReference>
<accession>A0A9X2DZC9</accession>
<dbReference type="CDD" id="cd05233">
    <property type="entry name" value="SDR_c"/>
    <property type="match status" value="1"/>
</dbReference>
<keyword evidence="3" id="KW-0560">Oxidoreductase</keyword>
<evidence type="ECO:0000313" key="5">
    <source>
        <dbReference type="EMBL" id="MCM6761599.1"/>
    </source>
</evidence>
<reference evidence="5" key="1">
    <citation type="submission" date="2022-06" db="EMBL/GenBank/DDBJ databases">
        <title>Whole genome shotgun sequencing (WGS) of Rathayibacter sp. ZW T2_19, isolated from stored onions (Allium cepa).</title>
        <authorList>
            <person name="Stoll D.A."/>
            <person name="Huch M."/>
        </authorList>
    </citation>
    <scope>NUCLEOTIDE SEQUENCE</scope>
    <source>
        <strain evidence="5">ZW T2_19</strain>
    </source>
</reference>
<name>A0A9X2DZC9_9MICO</name>
<evidence type="ECO:0000256" key="2">
    <source>
        <dbReference type="ARBA" id="ARBA00022857"/>
    </source>
</evidence>
<dbReference type="Proteomes" id="UP001155240">
    <property type="component" value="Unassembled WGS sequence"/>
</dbReference>
<organism evidence="5 6">
    <name type="scientific">Rathayibacter rubneri</name>
    <dbReference type="NCBI Taxonomy" id="2950106"/>
    <lineage>
        <taxon>Bacteria</taxon>
        <taxon>Bacillati</taxon>
        <taxon>Actinomycetota</taxon>
        <taxon>Actinomycetes</taxon>
        <taxon>Micrococcales</taxon>
        <taxon>Microbacteriaceae</taxon>
        <taxon>Rathayibacter</taxon>
    </lineage>
</organism>
<dbReference type="RefSeq" id="WP_251943974.1">
    <property type="nucleotide sequence ID" value="NZ_JAMRYM010000008.1"/>
</dbReference>
<dbReference type="GO" id="GO:0016491">
    <property type="term" value="F:oxidoreductase activity"/>
    <property type="evidence" value="ECO:0007669"/>
    <property type="project" value="UniProtKB-KW"/>
</dbReference>
<dbReference type="PANTHER" id="PTHR43391:SF14">
    <property type="entry name" value="DEHYDROGENASE_REDUCTASE SDR FAMILY PROTEIN 7-LIKE"/>
    <property type="match status" value="1"/>
</dbReference>
<protein>
    <submittedName>
        <fullName evidence="5">SDR family NAD(P)-dependent oxidoreductase</fullName>
    </submittedName>
</protein>
<dbReference type="PRINTS" id="PR00080">
    <property type="entry name" value="SDRFAMILY"/>
</dbReference>
<comment type="similarity">
    <text evidence="1 4">Belongs to the short-chain dehydrogenases/reductases (SDR) family.</text>
</comment>